<dbReference type="EMBL" id="JAANCM010000002">
    <property type="protein sequence ID" value="NHT75359.1"/>
    <property type="molecule type" value="Genomic_DNA"/>
</dbReference>
<dbReference type="InterPro" id="IPR005490">
    <property type="entry name" value="LD_TPept_cat_dom"/>
</dbReference>
<dbReference type="GO" id="GO:0071555">
    <property type="term" value="P:cell wall organization"/>
    <property type="evidence" value="ECO:0007669"/>
    <property type="project" value="UniProtKB-UniRule"/>
</dbReference>
<dbReference type="PROSITE" id="PS51257">
    <property type="entry name" value="PROKAR_LIPOPROTEIN"/>
    <property type="match status" value="1"/>
</dbReference>
<comment type="similarity">
    <text evidence="2">Belongs to the YkuD family.</text>
</comment>
<dbReference type="GO" id="GO:0004180">
    <property type="term" value="F:carboxypeptidase activity"/>
    <property type="evidence" value="ECO:0007669"/>
    <property type="project" value="UniProtKB-ARBA"/>
</dbReference>
<dbReference type="Pfam" id="PF20142">
    <property type="entry name" value="Scaffold"/>
    <property type="match status" value="1"/>
</dbReference>
<comment type="pathway">
    <text evidence="1 7">Cell wall biogenesis; peptidoglycan biosynthesis.</text>
</comment>
<gene>
    <name evidence="10" type="ORF">G8E10_06280</name>
</gene>
<dbReference type="RefSeq" id="WP_167127848.1">
    <property type="nucleotide sequence ID" value="NZ_JAANCM010000002.1"/>
</dbReference>
<dbReference type="PANTHER" id="PTHR41533:SF2">
    <property type="entry name" value="BLR7131 PROTEIN"/>
    <property type="match status" value="1"/>
</dbReference>
<organism evidence="10 11">
    <name type="scientific">Ferranicluibacter rubi</name>
    <dbReference type="NCBI Taxonomy" id="2715133"/>
    <lineage>
        <taxon>Bacteria</taxon>
        <taxon>Pseudomonadati</taxon>
        <taxon>Pseudomonadota</taxon>
        <taxon>Alphaproteobacteria</taxon>
        <taxon>Hyphomicrobiales</taxon>
        <taxon>Rhizobiaceae</taxon>
        <taxon>Ferranicluibacter</taxon>
    </lineage>
</organism>
<dbReference type="InterPro" id="IPR038063">
    <property type="entry name" value="Transpep_catalytic_dom"/>
</dbReference>
<dbReference type="InterPro" id="IPR045380">
    <property type="entry name" value="LD_TPept_scaffold_dom"/>
</dbReference>
<keyword evidence="11" id="KW-1185">Reference proteome</keyword>
<comment type="caution">
    <text evidence="10">The sequence shown here is derived from an EMBL/GenBank/DDBJ whole genome shotgun (WGS) entry which is preliminary data.</text>
</comment>
<dbReference type="Proteomes" id="UP001155840">
    <property type="component" value="Unassembled WGS sequence"/>
</dbReference>
<sequence length="631" mass="68713">MTLKKTAAIVTLMSGCALTTLHVGHADAMTLMDLFRRNRAPETLQTLPEVAPAPAQEQSAPARRSASSSPAPRVVGPKYYTYKAEAPRRIETDRLVDPVVTGSLRPDLVSTGNTTPLSDIRPYMPSVTAYAAPDVAKTIEAYYAGTDALIWIDAAGVNDRARAAMAVLADAASIGLDPQDYAVTLPSETPDATDMAAREKSLVSFEIRLSAAVMTYVQDTVRGRIDPNAISGYHDFKRKDVNLAGKLRVIAASHDVAAFLATQTPSNPEFTALRDELKRLEATADGQPRIEIPEGTLLKPGIADPGMPAVVAAIKVKGSDALKTDHAATLAAYQGSEDYTPDLVALVEGFQKENGLKPDGIVGRASIRILSGGDSNADKIAKLRIAMEQARWLPADLGSRYVFINQPAFTASYHDAGVEQFNMRVVVGSKTNQTYFFEDQIQTVEFNPYWGVPQSIIINEMLPKLRSDPGYLDRLGYQVEVAGRAVSSYDVDWYGSTKGVSVRQPPSDDNALGELKILFPNAHAIYMHDTPSKSFFKKDMRALSHGCVRLADPRRMAAAVLGTTVDDVAKQIAGGRNKGVSVPGRIPVYVAYFTAWPDKDGRIAYFDDVYDRDMYMNRAFDATRQVRRIEG</sequence>
<dbReference type="InterPro" id="IPR052905">
    <property type="entry name" value="LD-transpeptidase_YkuD-like"/>
</dbReference>
<dbReference type="SUPFAM" id="SSF141523">
    <property type="entry name" value="L,D-transpeptidase catalytic domain-like"/>
    <property type="match status" value="1"/>
</dbReference>
<name>A0AA43ZD21_9HYPH</name>
<evidence type="ECO:0000259" key="9">
    <source>
        <dbReference type="PROSITE" id="PS52029"/>
    </source>
</evidence>
<dbReference type="Gene3D" id="2.40.440.10">
    <property type="entry name" value="L,D-transpeptidase catalytic domain-like"/>
    <property type="match status" value="1"/>
</dbReference>
<evidence type="ECO:0000256" key="6">
    <source>
        <dbReference type="ARBA" id="ARBA00023316"/>
    </source>
</evidence>
<evidence type="ECO:0000256" key="1">
    <source>
        <dbReference type="ARBA" id="ARBA00004752"/>
    </source>
</evidence>
<evidence type="ECO:0000256" key="2">
    <source>
        <dbReference type="ARBA" id="ARBA00005992"/>
    </source>
</evidence>
<dbReference type="PROSITE" id="PS52029">
    <property type="entry name" value="LD_TPASE"/>
    <property type="match status" value="1"/>
</dbReference>
<keyword evidence="3" id="KW-0808">Transferase</keyword>
<keyword evidence="6 7" id="KW-0961">Cell wall biogenesis/degradation</keyword>
<proteinExistence type="inferred from homology"/>
<dbReference type="SUPFAM" id="SSF47090">
    <property type="entry name" value="PGBD-like"/>
    <property type="match status" value="1"/>
</dbReference>
<keyword evidence="5 7" id="KW-0573">Peptidoglycan synthesis</keyword>
<evidence type="ECO:0000256" key="7">
    <source>
        <dbReference type="PROSITE-ProRule" id="PRU01373"/>
    </source>
</evidence>
<feature type="compositionally biased region" description="Low complexity" evidence="8">
    <location>
        <begin position="48"/>
        <end position="72"/>
    </location>
</feature>
<dbReference type="Gene3D" id="1.10.101.10">
    <property type="entry name" value="PGBD-like superfamily/PGBD"/>
    <property type="match status" value="1"/>
</dbReference>
<keyword evidence="4 7" id="KW-0133">Cell shape</keyword>
<evidence type="ECO:0000256" key="5">
    <source>
        <dbReference type="ARBA" id="ARBA00022984"/>
    </source>
</evidence>
<feature type="region of interest" description="Disordered" evidence="8">
    <location>
        <begin position="45"/>
        <end position="72"/>
    </location>
</feature>
<feature type="domain" description="L,D-TPase catalytic" evidence="9">
    <location>
        <begin position="400"/>
        <end position="568"/>
    </location>
</feature>
<dbReference type="InterPro" id="IPR036365">
    <property type="entry name" value="PGBD-like_sf"/>
</dbReference>
<dbReference type="CDD" id="cd16913">
    <property type="entry name" value="YkuD_like"/>
    <property type="match status" value="1"/>
</dbReference>
<dbReference type="AlphaFoldDB" id="A0AA43ZD21"/>
<accession>A0AA43ZD21</accession>
<dbReference type="GO" id="GO:0009252">
    <property type="term" value="P:peptidoglycan biosynthetic process"/>
    <property type="evidence" value="ECO:0007669"/>
    <property type="project" value="UniProtKB-KW"/>
</dbReference>
<feature type="active site" description="Proton donor/acceptor" evidence="7">
    <location>
        <position position="528"/>
    </location>
</feature>
<feature type="active site" description="Nucleophile" evidence="7">
    <location>
        <position position="547"/>
    </location>
</feature>
<evidence type="ECO:0000256" key="8">
    <source>
        <dbReference type="SAM" id="MobiDB-lite"/>
    </source>
</evidence>
<dbReference type="PANTHER" id="PTHR41533">
    <property type="entry name" value="L,D-TRANSPEPTIDASE HI_1667-RELATED"/>
    <property type="match status" value="1"/>
</dbReference>
<dbReference type="InterPro" id="IPR036366">
    <property type="entry name" value="PGBDSf"/>
</dbReference>
<evidence type="ECO:0000313" key="10">
    <source>
        <dbReference type="EMBL" id="NHT75359.1"/>
    </source>
</evidence>
<evidence type="ECO:0000313" key="11">
    <source>
        <dbReference type="Proteomes" id="UP001155840"/>
    </source>
</evidence>
<dbReference type="Pfam" id="PF03734">
    <property type="entry name" value="YkuD"/>
    <property type="match status" value="1"/>
</dbReference>
<dbReference type="GO" id="GO:0016740">
    <property type="term" value="F:transferase activity"/>
    <property type="evidence" value="ECO:0007669"/>
    <property type="project" value="UniProtKB-KW"/>
</dbReference>
<dbReference type="GO" id="GO:0008360">
    <property type="term" value="P:regulation of cell shape"/>
    <property type="evidence" value="ECO:0007669"/>
    <property type="project" value="UniProtKB-UniRule"/>
</dbReference>
<evidence type="ECO:0000256" key="4">
    <source>
        <dbReference type="ARBA" id="ARBA00022960"/>
    </source>
</evidence>
<evidence type="ECO:0000256" key="3">
    <source>
        <dbReference type="ARBA" id="ARBA00022679"/>
    </source>
</evidence>
<reference evidence="10" key="1">
    <citation type="submission" date="2020-03" db="EMBL/GenBank/DDBJ databases">
        <title>Ferranicluibacter endophyticum gen. nov., sp. nov., a new genus isolated from Rubus ulmifolius Schott. stem.</title>
        <authorList>
            <person name="Roca-Couso R."/>
            <person name="Flores-Felix J.D."/>
            <person name="Igual J.M."/>
            <person name="Rivas R."/>
        </authorList>
    </citation>
    <scope>NUCLEOTIDE SEQUENCE</scope>
    <source>
        <strain evidence="10">CRRU44</strain>
    </source>
</reference>
<protein>
    <submittedName>
        <fullName evidence="10">Murein L,D-transpeptidase</fullName>
    </submittedName>
</protein>